<gene>
    <name evidence="1" type="ORF">RDB_LOCUS72919</name>
</gene>
<protein>
    <submittedName>
        <fullName evidence="1">Uncharacterized protein</fullName>
    </submittedName>
</protein>
<proteinExistence type="predicted"/>
<sequence>MPLISLRESLARSKAKWKKRLQIALYDTSSASSTHSGSAPRLESKKNKCTWPVIKSLMQTLESSTEAFGPLKSVISALNGCIDIYENASKGRKEYDELRVKLEGILVDLAEYTGSPTDLTMTNSVKRLCADIEAELSRVERAHARSTGQRLVDAMDSSDEILECYRRIQGHLERLAERPVSKLLNKSHLRLAAECFNGYPEKNQQACHGDTFSRDVTSQ</sequence>
<dbReference type="AlphaFoldDB" id="A0A8H3BXP3"/>
<name>A0A8H3BXP3_9AGAM</name>
<organism evidence="1 2">
    <name type="scientific">Rhizoctonia solani</name>
    <dbReference type="NCBI Taxonomy" id="456999"/>
    <lineage>
        <taxon>Eukaryota</taxon>
        <taxon>Fungi</taxon>
        <taxon>Dikarya</taxon>
        <taxon>Basidiomycota</taxon>
        <taxon>Agaricomycotina</taxon>
        <taxon>Agaricomycetes</taxon>
        <taxon>Cantharellales</taxon>
        <taxon>Ceratobasidiaceae</taxon>
        <taxon>Rhizoctonia</taxon>
    </lineage>
</organism>
<comment type="caution">
    <text evidence="1">The sequence shown here is derived from an EMBL/GenBank/DDBJ whole genome shotgun (WGS) entry which is preliminary data.</text>
</comment>
<dbReference type="Proteomes" id="UP000663853">
    <property type="component" value="Unassembled WGS sequence"/>
</dbReference>
<dbReference type="EMBL" id="CAJMXA010001784">
    <property type="protein sequence ID" value="CAE6469678.1"/>
    <property type="molecule type" value="Genomic_DNA"/>
</dbReference>
<feature type="non-terminal residue" evidence="1">
    <location>
        <position position="1"/>
    </location>
</feature>
<evidence type="ECO:0000313" key="2">
    <source>
        <dbReference type="Proteomes" id="UP000663853"/>
    </source>
</evidence>
<accession>A0A8H3BXP3</accession>
<evidence type="ECO:0000313" key="1">
    <source>
        <dbReference type="EMBL" id="CAE6469678.1"/>
    </source>
</evidence>
<reference evidence="1" key="1">
    <citation type="submission" date="2021-01" db="EMBL/GenBank/DDBJ databases">
        <authorList>
            <person name="Kaushik A."/>
        </authorList>
    </citation>
    <scope>NUCLEOTIDE SEQUENCE</scope>
    <source>
        <strain evidence="1">AG6-10EEA</strain>
    </source>
</reference>